<evidence type="ECO:0000313" key="3">
    <source>
        <dbReference type="Proteomes" id="UP000632195"/>
    </source>
</evidence>
<keyword evidence="3" id="KW-1185">Reference proteome</keyword>
<dbReference type="InterPro" id="IPR036188">
    <property type="entry name" value="FAD/NAD-bd_sf"/>
</dbReference>
<gene>
    <name evidence="2" type="ORF">GCM10007108_13110</name>
</gene>
<evidence type="ECO:0000259" key="1">
    <source>
        <dbReference type="Pfam" id="PF07992"/>
    </source>
</evidence>
<evidence type="ECO:0000313" key="2">
    <source>
        <dbReference type="EMBL" id="GGM76470.1"/>
    </source>
</evidence>
<dbReference type="InterPro" id="IPR023753">
    <property type="entry name" value="FAD/NAD-binding_dom"/>
</dbReference>
<accession>A0AA37BS20</accession>
<reference evidence="2" key="2">
    <citation type="submission" date="2022-09" db="EMBL/GenBank/DDBJ databases">
        <authorList>
            <person name="Sun Q."/>
            <person name="Ohkuma M."/>
        </authorList>
    </citation>
    <scope>NUCLEOTIDE SEQUENCE</scope>
    <source>
        <strain evidence="2">JCM 13583</strain>
    </source>
</reference>
<dbReference type="RefSeq" id="WP_188681452.1">
    <property type="nucleotide sequence ID" value="NZ_BMNY01000002.1"/>
</dbReference>
<sequence>MGKRVVVVGAGAGGGLAASRIRKLLPVDSVEVMVIDKYGRTDFQPSYTLVALGNRQPHQISTGIENFARTGIKPVRGEVTAVDPKERTVTVSGQKIQYDVLVLSPGVKFDPASFPGYENAYHFWDMESAMKLREKVAGFRSGKIVISVTTQVYKCPPVPWEMALMLDDYFRMKGIRRNVSITVAHWAPRPMAMFGPVISDPMTEWLSERNIEVVNGFRLARIDGGSRKLIGESGETVDYDLAIVAPPHRPHDFISQNPDIASPNGWLDSNIRDFRTSKFDDIYGIGDAIAPSIGLGMAGVFAHFQADTVASLVAGDILGSYSPVPYNTVGLCAADTGDAGWIAYCDFRKKLTVPNTPFPDCRSMGRNRLMKMAHAIYEKYFLANIYGGWYS</sequence>
<dbReference type="PANTHER" id="PTHR43755:SF1">
    <property type="entry name" value="FAD-DEPENDENT PYRIDINE NUCLEOTIDE-DISULPHIDE OXIDOREDUCTASE"/>
    <property type="match status" value="1"/>
</dbReference>
<dbReference type="InterPro" id="IPR052541">
    <property type="entry name" value="SQRD"/>
</dbReference>
<protein>
    <submittedName>
        <fullName evidence="2">Pyridine nucleotide-disulfide oxidoreductase</fullName>
    </submittedName>
</protein>
<dbReference type="Proteomes" id="UP000632195">
    <property type="component" value="Unassembled WGS sequence"/>
</dbReference>
<dbReference type="PANTHER" id="PTHR43755">
    <property type="match status" value="1"/>
</dbReference>
<dbReference type="EMBL" id="BMNY01000002">
    <property type="protein sequence ID" value="GGM76470.1"/>
    <property type="molecule type" value="Genomic_DNA"/>
</dbReference>
<organism evidence="2 3">
    <name type="scientific">Thermogymnomonas acidicola</name>
    <dbReference type="NCBI Taxonomy" id="399579"/>
    <lineage>
        <taxon>Archaea</taxon>
        <taxon>Methanobacteriati</taxon>
        <taxon>Thermoplasmatota</taxon>
        <taxon>Thermoplasmata</taxon>
        <taxon>Thermoplasmatales</taxon>
        <taxon>Thermogymnomonas</taxon>
    </lineage>
</organism>
<dbReference type="SUPFAM" id="SSF51905">
    <property type="entry name" value="FAD/NAD(P)-binding domain"/>
    <property type="match status" value="2"/>
</dbReference>
<dbReference type="Pfam" id="PF07992">
    <property type="entry name" value="Pyr_redox_2"/>
    <property type="match status" value="1"/>
</dbReference>
<comment type="caution">
    <text evidence="2">The sequence shown here is derived from an EMBL/GenBank/DDBJ whole genome shotgun (WGS) entry which is preliminary data.</text>
</comment>
<proteinExistence type="predicted"/>
<name>A0AA37BS20_9ARCH</name>
<dbReference type="Gene3D" id="3.50.50.60">
    <property type="entry name" value="FAD/NAD(P)-binding domain"/>
    <property type="match status" value="2"/>
</dbReference>
<feature type="domain" description="FAD/NAD(P)-binding" evidence="1">
    <location>
        <begin position="4"/>
        <end position="293"/>
    </location>
</feature>
<dbReference type="GO" id="GO:0016491">
    <property type="term" value="F:oxidoreductase activity"/>
    <property type="evidence" value="ECO:0007669"/>
    <property type="project" value="InterPro"/>
</dbReference>
<reference evidence="2" key="1">
    <citation type="journal article" date="2014" name="Int. J. Syst. Evol. Microbiol.">
        <title>Complete genome sequence of Corynebacterium casei LMG S-19264T (=DSM 44701T), isolated from a smear-ripened cheese.</title>
        <authorList>
            <consortium name="US DOE Joint Genome Institute (JGI-PGF)"/>
            <person name="Walter F."/>
            <person name="Albersmeier A."/>
            <person name="Kalinowski J."/>
            <person name="Ruckert C."/>
        </authorList>
    </citation>
    <scope>NUCLEOTIDE SEQUENCE</scope>
    <source>
        <strain evidence="2">JCM 13583</strain>
    </source>
</reference>
<dbReference type="AlphaFoldDB" id="A0AA37BS20"/>